<evidence type="ECO:0000313" key="2">
    <source>
        <dbReference type="EMBL" id="QHJ13414.1"/>
    </source>
</evidence>
<dbReference type="PANTHER" id="PTHR12461:SF105">
    <property type="entry name" value="HYPOXIA-INDUCIBLE FACTOR 1-ALPHA INHIBITOR"/>
    <property type="match status" value="1"/>
</dbReference>
<feature type="domain" description="JmjC" evidence="1">
    <location>
        <begin position="46"/>
        <end position="210"/>
    </location>
</feature>
<evidence type="ECO:0000259" key="1">
    <source>
        <dbReference type="PROSITE" id="PS51184"/>
    </source>
</evidence>
<dbReference type="RefSeq" id="WP_160181505.1">
    <property type="nucleotide sequence ID" value="NZ_CP047656.1"/>
</dbReference>
<gene>
    <name evidence="2" type="ORF">FX988_03675</name>
</gene>
<sequence length="291" mass="33503">MKLEIEKRNIDGLSYEEFVNSYLLPEKPIVIRGVNTFDSAMLTPEYVVENFSDENKREAGWFDSDLVDDGPIRIPDLVKSLLAREDMSVRKSPMRLFMQPGGHVTLPHYDGNSLHGLNQQVIGKKRWILTSPNTPLPNIPFMFAGSVGKDFTYDPDKYDFYDFHTESGDLLFLPRYWYHEVHSIAQVNLNLNWVMTPRTPNESSILGRREVEIVKLRNSMPMINKAFFPDEFSSYGGQGKELIDTYSKNVGTSRMLGRLLKELCGYPRLLFLATQIKSRADDFSKNNFKVK</sequence>
<dbReference type="PANTHER" id="PTHR12461">
    <property type="entry name" value="HYPOXIA-INDUCIBLE FACTOR 1 ALPHA INHIBITOR-RELATED"/>
    <property type="match status" value="1"/>
</dbReference>
<dbReference type="SUPFAM" id="SSF51197">
    <property type="entry name" value="Clavaminate synthase-like"/>
    <property type="match status" value="1"/>
</dbReference>
<organism evidence="2 3">
    <name type="scientific">Paraglaciecola mesophila</name>
    <dbReference type="NCBI Taxonomy" id="197222"/>
    <lineage>
        <taxon>Bacteria</taxon>
        <taxon>Pseudomonadati</taxon>
        <taxon>Pseudomonadota</taxon>
        <taxon>Gammaproteobacteria</taxon>
        <taxon>Alteromonadales</taxon>
        <taxon>Alteromonadaceae</taxon>
        <taxon>Paraglaciecola</taxon>
    </lineage>
</organism>
<name>A0A857JS88_9ALTE</name>
<accession>A0A857JS88</accession>
<dbReference type="EMBL" id="CP047656">
    <property type="protein sequence ID" value="QHJ13414.1"/>
    <property type="molecule type" value="Genomic_DNA"/>
</dbReference>
<dbReference type="AlphaFoldDB" id="A0A857JS88"/>
<dbReference type="Proteomes" id="UP000464524">
    <property type="component" value="Chromosome"/>
</dbReference>
<dbReference type="OrthoDB" id="479699at2"/>
<keyword evidence="3" id="KW-1185">Reference proteome</keyword>
<evidence type="ECO:0000313" key="3">
    <source>
        <dbReference type="Proteomes" id="UP000464524"/>
    </source>
</evidence>
<protein>
    <recommendedName>
        <fullName evidence="1">JmjC domain-containing protein</fullName>
    </recommendedName>
</protein>
<dbReference type="SMART" id="SM00558">
    <property type="entry name" value="JmjC"/>
    <property type="match status" value="1"/>
</dbReference>
<dbReference type="Gene3D" id="2.60.120.650">
    <property type="entry name" value="Cupin"/>
    <property type="match status" value="1"/>
</dbReference>
<dbReference type="PROSITE" id="PS51184">
    <property type="entry name" value="JMJC"/>
    <property type="match status" value="1"/>
</dbReference>
<dbReference type="Pfam" id="PF08007">
    <property type="entry name" value="JmjC_2"/>
    <property type="match status" value="1"/>
</dbReference>
<dbReference type="InterPro" id="IPR003347">
    <property type="entry name" value="JmjC_dom"/>
</dbReference>
<dbReference type="KEGG" id="pmes:FX988_03675"/>
<proteinExistence type="predicted"/>
<reference evidence="2 3" key="1">
    <citation type="submission" date="2019-12" db="EMBL/GenBank/DDBJ databases">
        <title>Genome sequencing and assembly of endphytes of Porphyra tenera.</title>
        <authorList>
            <person name="Park J.M."/>
            <person name="Shin R."/>
            <person name="Jo S.H."/>
        </authorList>
    </citation>
    <scope>NUCLEOTIDE SEQUENCE [LARGE SCALE GENOMIC DNA]</scope>
    <source>
        <strain evidence="2 3">GPM4</strain>
    </source>
</reference>